<dbReference type="InterPro" id="IPR003593">
    <property type="entry name" value="AAA+_ATPase"/>
</dbReference>
<keyword evidence="3 5" id="KW-0067">ATP-binding</keyword>
<dbReference type="PANTHER" id="PTHR42711:SF4">
    <property type="entry name" value="ABC TRANSPORTER RELATED"/>
    <property type="match status" value="1"/>
</dbReference>
<dbReference type="Proteomes" id="UP001295440">
    <property type="component" value="Chromosome"/>
</dbReference>
<dbReference type="SUPFAM" id="SSF52540">
    <property type="entry name" value="P-loop containing nucleoside triphosphate hydrolases"/>
    <property type="match status" value="1"/>
</dbReference>
<dbReference type="GO" id="GO:0005524">
    <property type="term" value="F:ATP binding"/>
    <property type="evidence" value="ECO:0007669"/>
    <property type="project" value="UniProtKB-KW"/>
</dbReference>
<evidence type="ECO:0000256" key="1">
    <source>
        <dbReference type="ARBA" id="ARBA00022448"/>
    </source>
</evidence>
<evidence type="ECO:0000259" key="4">
    <source>
        <dbReference type="PROSITE" id="PS50893"/>
    </source>
</evidence>
<gene>
    <name evidence="5" type="ORF">LDD865_1826</name>
</gene>
<evidence type="ECO:0000313" key="5">
    <source>
        <dbReference type="EMBL" id="CAH1706983.1"/>
    </source>
</evidence>
<dbReference type="Gene3D" id="3.40.50.300">
    <property type="entry name" value="P-loop containing nucleotide triphosphate hydrolases"/>
    <property type="match status" value="1"/>
</dbReference>
<evidence type="ECO:0000256" key="2">
    <source>
        <dbReference type="ARBA" id="ARBA00022741"/>
    </source>
</evidence>
<dbReference type="RefSeq" id="WP_260368795.1">
    <property type="nucleotide sequence ID" value="NZ_OV915080.1"/>
</dbReference>
<dbReference type="InterPro" id="IPR050763">
    <property type="entry name" value="ABC_transporter_ATP-binding"/>
</dbReference>
<dbReference type="InterPro" id="IPR027417">
    <property type="entry name" value="P-loop_NTPase"/>
</dbReference>
<protein>
    <submittedName>
        <fullName evidence="5">ABC transporter ATP-binding protein</fullName>
    </submittedName>
</protein>
<organism evidence="5 6">
    <name type="scientific">Lactobacillus delbrueckii subsp. delbrueckii</name>
    <dbReference type="NCBI Taxonomy" id="83684"/>
    <lineage>
        <taxon>Bacteria</taxon>
        <taxon>Bacillati</taxon>
        <taxon>Bacillota</taxon>
        <taxon>Bacilli</taxon>
        <taxon>Lactobacillales</taxon>
        <taxon>Lactobacillaceae</taxon>
        <taxon>Lactobacillus</taxon>
    </lineage>
</organism>
<dbReference type="SMART" id="SM00382">
    <property type="entry name" value="AAA"/>
    <property type="match status" value="1"/>
</dbReference>
<keyword evidence="1" id="KW-0813">Transport</keyword>
<name>A0AAU9R3I2_9LACO</name>
<accession>A0AAU9R3I2</accession>
<evidence type="ECO:0000256" key="3">
    <source>
        <dbReference type="ARBA" id="ARBA00022840"/>
    </source>
</evidence>
<feature type="domain" description="ABC transporter" evidence="4">
    <location>
        <begin position="22"/>
        <end position="255"/>
    </location>
</feature>
<evidence type="ECO:0000313" key="6">
    <source>
        <dbReference type="Proteomes" id="UP001295440"/>
    </source>
</evidence>
<dbReference type="PANTHER" id="PTHR42711">
    <property type="entry name" value="ABC TRANSPORTER ATP-BINDING PROTEIN"/>
    <property type="match status" value="1"/>
</dbReference>
<dbReference type="Pfam" id="PF00005">
    <property type="entry name" value="ABC_tran"/>
    <property type="match status" value="1"/>
</dbReference>
<sequence>MIEIDQLSFDYRTFSKEPGLKGALQDIFHRKYQLVPALKDLNLTIKDGEIIGLIGPNGAGKTTLTKLLTGIIQPSSGSVKVAGLIPGSHQKKLLRQIGVMFGQKSQLSWNLPAVDTLNMLAAIYQLKPDRYQARLRELCDLLDIVEIVKTPVRKLSLGQRMRCELACSLIHKPSYLFLDEPTIGLDLLTQEKIYNFLKTENRLHQTTIILTSHNVRDIEALAQRLLILSKGELIFNDRLNKLPLQIDQSDSYCLKYWINDQTDVREEIIHDPQQLFVKMEKFQPEQIISLSKSGISAEEVILKIYQREKQ</sequence>
<dbReference type="EMBL" id="OV915080">
    <property type="protein sequence ID" value="CAH1706983.1"/>
    <property type="molecule type" value="Genomic_DNA"/>
</dbReference>
<dbReference type="InterPro" id="IPR003439">
    <property type="entry name" value="ABC_transporter-like_ATP-bd"/>
</dbReference>
<dbReference type="GO" id="GO:0016887">
    <property type="term" value="F:ATP hydrolysis activity"/>
    <property type="evidence" value="ECO:0007669"/>
    <property type="project" value="InterPro"/>
</dbReference>
<dbReference type="CDD" id="cd03267">
    <property type="entry name" value="ABC_NatA_like"/>
    <property type="match status" value="1"/>
</dbReference>
<keyword evidence="2" id="KW-0547">Nucleotide-binding</keyword>
<reference evidence="5" key="1">
    <citation type="submission" date="2022-02" db="EMBL/GenBank/DDBJ databases">
        <authorList>
            <person name="Deutsch MARIE S."/>
        </authorList>
    </citation>
    <scope>NUCLEOTIDE SEQUENCE</scope>
    <source>
        <strain evidence="5">CIRM-BIA865</strain>
    </source>
</reference>
<dbReference type="AlphaFoldDB" id="A0AAU9R3I2"/>
<proteinExistence type="predicted"/>
<dbReference type="PROSITE" id="PS50893">
    <property type="entry name" value="ABC_TRANSPORTER_2"/>
    <property type="match status" value="1"/>
</dbReference>